<evidence type="ECO:0008006" key="5">
    <source>
        <dbReference type="Google" id="ProtNLM"/>
    </source>
</evidence>
<dbReference type="InterPro" id="IPR000700">
    <property type="entry name" value="PAS-assoc_C"/>
</dbReference>
<feature type="domain" description="PAS" evidence="1">
    <location>
        <begin position="365"/>
        <end position="413"/>
    </location>
</feature>
<organism evidence="3 4">
    <name type="scientific">candidate division WOR-3 bacterium RBG_13_43_14</name>
    <dbReference type="NCBI Taxonomy" id="1802590"/>
    <lineage>
        <taxon>Bacteria</taxon>
        <taxon>Bacteria division WOR-3</taxon>
    </lineage>
</organism>
<dbReference type="SMART" id="SM00091">
    <property type="entry name" value="PAS"/>
    <property type="match status" value="2"/>
</dbReference>
<dbReference type="InterPro" id="IPR000014">
    <property type="entry name" value="PAS"/>
</dbReference>
<dbReference type="Pfam" id="PF13426">
    <property type="entry name" value="PAS_9"/>
    <property type="match status" value="1"/>
</dbReference>
<evidence type="ECO:0000259" key="2">
    <source>
        <dbReference type="PROSITE" id="PS50113"/>
    </source>
</evidence>
<feature type="domain" description="PAS" evidence="1">
    <location>
        <begin position="230"/>
        <end position="287"/>
    </location>
</feature>
<reference evidence="3 4" key="1">
    <citation type="journal article" date="2016" name="Nat. Commun.">
        <title>Thousands of microbial genomes shed light on interconnected biogeochemical processes in an aquifer system.</title>
        <authorList>
            <person name="Anantharaman K."/>
            <person name="Brown C.T."/>
            <person name="Hug L.A."/>
            <person name="Sharon I."/>
            <person name="Castelle C.J."/>
            <person name="Probst A.J."/>
            <person name="Thomas B.C."/>
            <person name="Singh A."/>
            <person name="Wilkins M.J."/>
            <person name="Karaoz U."/>
            <person name="Brodie E.L."/>
            <person name="Williams K.H."/>
            <person name="Hubbard S.S."/>
            <person name="Banfield J.F."/>
        </authorList>
    </citation>
    <scope>NUCLEOTIDE SEQUENCE [LARGE SCALE GENOMIC DNA]</scope>
</reference>
<evidence type="ECO:0000259" key="1">
    <source>
        <dbReference type="PROSITE" id="PS50112"/>
    </source>
</evidence>
<dbReference type="Gene3D" id="3.30.450.20">
    <property type="entry name" value="PAS domain"/>
    <property type="match status" value="2"/>
</dbReference>
<gene>
    <name evidence="3" type="ORF">A2Y85_01715</name>
</gene>
<dbReference type="NCBIfam" id="TIGR00229">
    <property type="entry name" value="sensory_box"/>
    <property type="match status" value="2"/>
</dbReference>
<dbReference type="InterPro" id="IPR029016">
    <property type="entry name" value="GAF-like_dom_sf"/>
</dbReference>
<dbReference type="SUPFAM" id="SSF55785">
    <property type="entry name" value="PYP-like sensor domain (PAS domain)"/>
    <property type="match status" value="2"/>
</dbReference>
<dbReference type="CDD" id="cd00130">
    <property type="entry name" value="PAS"/>
    <property type="match status" value="2"/>
</dbReference>
<feature type="domain" description="PAC" evidence="2">
    <location>
        <begin position="312"/>
        <end position="364"/>
    </location>
</feature>
<dbReference type="AlphaFoldDB" id="A0A1F4U1W8"/>
<comment type="caution">
    <text evidence="3">The sequence shown here is derived from an EMBL/GenBank/DDBJ whole genome shotgun (WGS) entry which is preliminary data.</text>
</comment>
<dbReference type="InterPro" id="IPR035965">
    <property type="entry name" value="PAS-like_dom_sf"/>
</dbReference>
<dbReference type="Proteomes" id="UP000177025">
    <property type="component" value="Unassembled WGS sequence"/>
</dbReference>
<dbReference type="PANTHER" id="PTHR44757:SF2">
    <property type="entry name" value="BIOFILM ARCHITECTURE MAINTENANCE PROTEIN MBAA"/>
    <property type="match status" value="1"/>
</dbReference>
<dbReference type="InterPro" id="IPR052155">
    <property type="entry name" value="Biofilm_reg_signaling"/>
</dbReference>
<proteinExistence type="predicted"/>
<protein>
    <recommendedName>
        <fullName evidence="5">PAS domain-containing protein</fullName>
    </recommendedName>
</protein>
<name>A0A1F4U1W8_UNCW3</name>
<dbReference type="PROSITE" id="PS50112">
    <property type="entry name" value="PAS"/>
    <property type="match status" value="2"/>
</dbReference>
<dbReference type="SUPFAM" id="SSF55781">
    <property type="entry name" value="GAF domain-like"/>
    <property type="match status" value="1"/>
</dbReference>
<dbReference type="Pfam" id="PF13188">
    <property type="entry name" value="PAS_8"/>
    <property type="match status" value="1"/>
</dbReference>
<dbReference type="PROSITE" id="PS50113">
    <property type="entry name" value="PAC"/>
    <property type="match status" value="1"/>
</dbReference>
<evidence type="ECO:0000313" key="4">
    <source>
        <dbReference type="Proteomes" id="UP000177025"/>
    </source>
</evidence>
<accession>A0A1F4U1W8</accession>
<sequence length="483" mass="55274">MGKGQATNKTQSIQLFYRKIVKFERLLAAQESITHEIRTKSEDYELVNRLNALVNQGASLPQILSQLALGTEKLFKGYGVNIYLLNRDGKRLVLQRNKEINRRIKQIASGFRIKIPDTIEIDVNKSSIHKRILRAKKPRIIRDPGQITQIIAGFLKSKSIIKRIRSLVEFLKIKAVVWVPLQVEGKTIGLMDLSLYENVSSNIRNRIESIAAVVNSILKYAIINQRLKQSQQELQMCFDCACDIIVWINAAGIIERINDRVKDILGYRPEEFIGKNLSALTDIFEQDIGILFKEFREVTASGKMKICKDANINISHMVLKKRNGQEVHIEARTSAVKEADKIIGYLSIIRDMTEQKTMENALRTSEELLRDFMESANIGFVMFDREFNVTEVNQFIIDKFRLRKEDVIGKNMLDYSLGAMETGRLQMYQRVIDSGKPYTVEVITPDHLGLYRLLLKVFRLSNGIGMIVEFEEDSAGTEEEHSG</sequence>
<dbReference type="Gene3D" id="3.30.450.40">
    <property type="match status" value="1"/>
</dbReference>
<evidence type="ECO:0000313" key="3">
    <source>
        <dbReference type="EMBL" id="OGC38902.1"/>
    </source>
</evidence>
<dbReference type="EMBL" id="MEUM01000161">
    <property type="protein sequence ID" value="OGC38902.1"/>
    <property type="molecule type" value="Genomic_DNA"/>
</dbReference>
<dbReference type="PANTHER" id="PTHR44757">
    <property type="entry name" value="DIGUANYLATE CYCLASE DGCP"/>
    <property type="match status" value="1"/>
</dbReference>